<gene>
    <name evidence="13 14 15 16 17 18" type="primary">LOC115212258</name>
</gene>
<evidence type="ECO:0000256" key="8">
    <source>
        <dbReference type="ARBA" id="ARBA00023224"/>
    </source>
</evidence>
<dbReference type="PANTHER" id="PTHR10519:SF20">
    <property type="entry name" value="G-PROTEIN COUPLED RECEPTOR 156-RELATED"/>
    <property type="match status" value="1"/>
</dbReference>
<proteinExistence type="predicted"/>
<evidence type="ECO:0000313" key="13">
    <source>
        <dbReference type="RefSeq" id="XP_036358939.1"/>
    </source>
</evidence>
<evidence type="ECO:0000313" key="17">
    <source>
        <dbReference type="RefSeq" id="XP_036358943.1"/>
    </source>
</evidence>
<keyword evidence="12" id="KW-1185">Reference proteome</keyword>
<evidence type="ECO:0000313" key="16">
    <source>
        <dbReference type="RefSeq" id="XP_036358942.1"/>
    </source>
</evidence>
<evidence type="ECO:0000256" key="3">
    <source>
        <dbReference type="ARBA" id="ARBA00022989"/>
    </source>
</evidence>
<evidence type="ECO:0000256" key="9">
    <source>
        <dbReference type="SAM" id="MobiDB-lite"/>
    </source>
</evidence>
<evidence type="ECO:0000313" key="15">
    <source>
        <dbReference type="RefSeq" id="XP_036358941.1"/>
    </source>
</evidence>
<keyword evidence="8" id="KW-0807">Transducer</keyword>
<evidence type="ECO:0000256" key="7">
    <source>
        <dbReference type="ARBA" id="ARBA00023180"/>
    </source>
</evidence>
<feature type="domain" description="G-protein coupled receptors family 3 profile" evidence="11">
    <location>
        <begin position="82"/>
        <end position="278"/>
    </location>
</feature>
<feature type="transmembrane region" description="Helical" evidence="10">
    <location>
        <begin position="224"/>
        <end position="245"/>
    </location>
</feature>
<feature type="region of interest" description="Disordered" evidence="9">
    <location>
        <begin position="563"/>
        <end position="583"/>
    </location>
</feature>
<dbReference type="InterPro" id="IPR002455">
    <property type="entry name" value="GPCR3_GABA-B"/>
</dbReference>
<feature type="transmembrane region" description="Helical" evidence="10">
    <location>
        <begin position="12"/>
        <end position="34"/>
    </location>
</feature>
<dbReference type="RefSeq" id="XP_036358943.1">
    <property type="nucleotide sequence ID" value="XM_036503050.1"/>
</dbReference>
<organism evidence="12 15">
    <name type="scientific">Octopus sinensis</name>
    <name type="common">East Asian common octopus</name>
    <dbReference type="NCBI Taxonomy" id="2607531"/>
    <lineage>
        <taxon>Eukaryota</taxon>
        <taxon>Metazoa</taxon>
        <taxon>Spiralia</taxon>
        <taxon>Lophotrochozoa</taxon>
        <taxon>Mollusca</taxon>
        <taxon>Cephalopoda</taxon>
        <taxon>Coleoidea</taxon>
        <taxon>Octopodiformes</taxon>
        <taxon>Octopoda</taxon>
        <taxon>Incirrata</taxon>
        <taxon>Octopodidae</taxon>
        <taxon>Octopus</taxon>
    </lineage>
</organism>
<keyword evidence="3 10" id="KW-1133">Transmembrane helix</keyword>
<feature type="compositionally biased region" description="Basic residues" evidence="9">
    <location>
        <begin position="563"/>
        <end position="575"/>
    </location>
</feature>
<dbReference type="KEGG" id="osn:115212258"/>
<evidence type="ECO:0000256" key="4">
    <source>
        <dbReference type="ARBA" id="ARBA00023040"/>
    </source>
</evidence>
<feature type="transmembrane region" description="Helical" evidence="10">
    <location>
        <begin position="186"/>
        <end position="208"/>
    </location>
</feature>
<dbReference type="InterPro" id="IPR017978">
    <property type="entry name" value="GPCR_3_C"/>
</dbReference>
<accession>A0A7E6ETE4</accession>
<dbReference type="RefSeq" id="XP_036358941.1">
    <property type="nucleotide sequence ID" value="XM_036503048.1"/>
</dbReference>
<feature type="transmembrane region" description="Helical" evidence="10">
    <location>
        <begin position="46"/>
        <end position="66"/>
    </location>
</feature>
<dbReference type="PRINTS" id="PR01176">
    <property type="entry name" value="GABABRECEPTR"/>
</dbReference>
<dbReference type="PANTHER" id="PTHR10519">
    <property type="entry name" value="GABA-B RECEPTOR"/>
    <property type="match status" value="1"/>
</dbReference>
<comment type="subcellular location">
    <subcellularLocation>
        <location evidence="1">Membrane</location>
        <topology evidence="1">Multi-pass membrane protein</topology>
    </subcellularLocation>
</comment>
<keyword evidence="4" id="KW-0297">G-protein coupled receptor</keyword>
<name>A0A7E6ETE4_9MOLL</name>
<evidence type="ECO:0000256" key="2">
    <source>
        <dbReference type="ARBA" id="ARBA00022692"/>
    </source>
</evidence>
<dbReference type="GO" id="GO:0007214">
    <property type="term" value="P:gamma-aminobutyric acid signaling pathway"/>
    <property type="evidence" value="ECO:0007669"/>
    <property type="project" value="TreeGrafter"/>
</dbReference>
<dbReference type="AlphaFoldDB" id="A0A7E6ETE4"/>
<evidence type="ECO:0000256" key="5">
    <source>
        <dbReference type="ARBA" id="ARBA00023136"/>
    </source>
</evidence>
<dbReference type="PROSITE" id="PS50259">
    <property type="entry name" value="G_PROTEIN_RECEP_F3_4"/>
    <property type="match status" value="1"/>
</dbReference>
<dbReference type="Pfam" id="PF00003">
    <property type="entry name" value="7tm_3"/>
    <property type="match status" value="1"/>
</dbReference>
<reference evidence="13 14" key="1">
    <citation type="submission" date="2025-08" db="UniProtKB">
        <authorList>
            <consortium name="RefSeq"/>
        </authorList>
    </citation>
    <scope>IDENTIFICATION</scope>
</reference>
<evidence type="ECO:0000313" key="12">
    <source>
        <dbReference type="Proteomes" id="UP000515154"/>
    </source>
</evidence>
<evidence type="ECO:0000256" key="6">
    <source>
        <dbReference type="ARBA" id="ARBA00023170"/>
    </source>
</evidence>
<dbReference type="RefSeq" id="XP_036358939.1">
    <property type="nucleotide sequence ID" value="XM_036503046.1"/>
</dbReference>
<keyword evidence="6 13" id="KW-0675">Receptor</keyword>
<feature type="transmembrane region" description="Helical" evidence="10">
    <location>
        <begin position="86"/>
        <end position="105"/>
    </location>
</feature>
<evidence type="ECO:0000313" key="18">
    <source>
        <dbReference type="RefSeq" id="XP_036358944.1"/>
    </source>
</evidence>
<dbReference type="RefSeq" id="XP_036358940.1">
    <property type="nucleotide sequence ID" value="XM_036503047.1"/>
</dbReference>
<evidence type="ECO:0000259" key="11">
    <source>
        <dbReference type="PROSITE" id="PS50259"/>
    </source>
</evidence>
<evidence type="ECO:0000256" key="1">
    <source>
        <dbReference type="ARBA" id="ARBA00004141"/>
    </source>
</evidence>
<feature type="transmembrane region" description="Helical" evidence="10">
    <location>
        <begin position="251"/>
        <end position="273"/>
    </location>
</feature>
<keyword evidence="5 10" id="KW-0472">Membrane</keyword>
<sequence length="614" mass="70072">MDKPLTQELFWLSIFLATTGTIVSIHFLAFNIFYRKHRLIKMSSPHLNAVTCTGSMLSNSCCLIYGLQVYTQYHSFAATLLCQIRAWFLVCSFTLILVPILAKCWRVNQIFKKAAFKRVVIKDLRLFIFIGANLSVDMIFMTFWQALDPLKHRFIPIITKENLTSRSNMNASSVINVPRCCCEFEYIWMSLLFIYKGSVLSFGLYVAWQIRNITLPSMDDAKPMILIILTVFILCSSSIALWHLFREKPVVVNSGLTVIIWLFALFTQSAIFIPKILLWRKNKSDKLDSPAAVTAVKRLTYCKREPNYEELCHLVVENSALKRSMQAKELLIHSLQQHLATATGKLMQISSEDGGKHSGEIDSSSSIRCCHDKISGNIPTEEGTESAENLNEYNKELPRGMLDIFIRQPSVGDITDKWTKEEQCQDTNFRNGQASYKVSPVSKKLSYLRDSIANDLTQAHDLSSTLKDSISKDLNISHTENSWVQDSIPFQKNDIAGSITQSYDLSDDSDTYSYVSSYIPTWTPTLTFNQQKHYVKKDCATSPENIITLANDKLYPAVNSKIPRHRTKRKKQCKTSKKDKQKTVYTIQASQSPSKYFDESKDTLEEMNNHDIMV</sequence>
<dbReference type="Proteomes" id="UP000515154">
    <property type="component" value="Linkage group LG5"/>
</dbReference>
<evidence type="ECO:0000313" key="14">
    <source>
        <dbReference type="RefSeq" id="XP_036358940.1"/>
    </source>
</evidence>
<evidence type="ECO:0000256" key="10">
    <source>
        <dbReference type="SAM" id="Phobius"/>
    </source>
</evidence>
<dbReference type="RefSeq" id="XP_036358942.1">
    <property type="nucleotide sequence ID" value="XM_036503049.1"/>
</dbReference>
<protein>
    <submittedName>
        <fullName evidence="13 14">Probable G-protein coupled receptor 156 isoform X1</fullName>
    </submittedName>
</protein>
<dbReference type="CDD" id="cd15047">
    <property type="entry name" value="7tmC_GABA-B-like"/>
    <property type="match status" value="1"/>
</dbReference>
<keyword evidence="7" id="KW-0325">Glycoprotein</keyword>
<dbReference type="GO" id="GO:0004965">
    <property type="term" value="F:G protein-coupled GABA receptor activity"/>
    <property type="evidence" value="ECO:0007669"/>
    <property type="project" value="InterPro"/>
</dbReference>
<dbReference type="RefSeq" id="XP_036358944.1">
    <property type="nucleotide sequence ID" value="XM_036503051.1"/>
</dbReference>
<dbReference type="GO" id="GO:0038039">
    <property type="term" value="C:G protein-coupled receptor heterodimeric complex"/>
    <property type="evidence" value="ECO:0007669"/>
    <property type="project" value="TreeGrafter"/>
</dbReference>
<keyword evidence="2 10" id="KW-0812">Transmembrane</keyword>